<evidence type="ECO:0000256" key="7">
    <source>
        <dbReference type="SAM" id="Phobius"/>
    </source>
</evidence>
<feature type="transmembrane region" description="Helical" evidence="7">
    <location>
        <begin position="320"/>
        <end position="339"/>
    </location>
</feature>
<evidence type="ECO:0000313" key="9">
    <source>
        <dbReference type="Proteomes" id="UP001496627"/>
    </source>
</evidence>
<feature type="transmembrane region" description="Helical" evidence="7">
    <location>
        <begin position="158"/>
        <end position="180"/>
    </location>
</feature>
<gene>
    <name evidence="8" type="ORF">ABK249_25325</name>
</gene>
<dbReference type="RefSeq" id="WP_348864372.1">
    <property type="nucleotide sequence ID" value="NZ_JBEAAL010000025.1"/>
</dbReference>
<feature type="transmembrane region" description="Helical" evidence="7">
    <location>
        <begin position="288"/>
        <end position="308"/>
    </location>
</feature>
<feature type="transmembrane region" description="Helical" evidence="7">
    <location>
        <begin position="135"/>
        <end position="152"/>
    </location>
</feature>
<evidence type="ECO:0000313" key="8">
    <source>
        <dbReference type="EMBL" id="MEQ1408256.1"/>
    </source>
</evidence>
<dbReference type="Gene3D" id="1.20.1250.20">
    <property type="entry name" value="MFS general substrate transporter like domains"/>
    <property type="match status" value="1"/>
</dbReference>
<name>A0ABV0M8M9_9HYPH</name>
<feature type="transmembrane region" description="Helical" evidence="7">
    <location>
        <begin position="418"/>
        <end position="438"/>
    </location>
</feature>
<dbReference type="InterPro" id="IPR036259">
    <property type="entry name" value="MFS_trans_sf"/>
</dbReference>
<keyword evidence="4 7" id="KW-1133">Transmembrane helix</keyword>
<comment type="caution">
    <text evidence="8">The sequence shown here is derived from an EMBL/GenBank/DDBJ whole genome shotgun (WGS) entry which is preliminary data.</text>
</comment>
<feature type="transmembrane region" description="Helical" evidence="7">
    <location>
        <begin position="258"/>
        <end position="282"/>
    </location>
</feature>
<evidence type="ECO:0000256" key="5">
    <source>
        <dbReference type="ARBA" id="ARBA00023136"/>
    </source>
</evidence>
<dbReference type="EMBL" id="JBEAAL010000025">
    <property type="protein sequence ID" value="MEQ1408256.1"/>
    <property type="molecule type" value="Genomic_DNA"/>
</dbReference>
<organism evidence="8 9">
    <name type="scientific">Neorhizobium phenanthreniclasticum</name>
    <dbReference type="NCBI Taxonomy" id="3157917"/>
    <lineage>
        <taxon>Bacteria</taxon>
        <taxon>Pseudomonadati</taxon>
        <taxon>Pseudomonadota</taxon>
        <taxon>Alphaproteobacteria</taxon>
        <taxon>Hyphomicrobiales</taxon>
        <taxon>Rhizobiaceae</taxon>
        <taxon>Rhizobium/Agrobacterium group</taxon>
        <taxon>Neorhizobium</taxon>
    </lineage>
</organism>
<evidence type="ECO:0000256" key="4">
    <source>
        <dbReference type="ARBA" id="ARBA00022989"/>
    </source>
</evidence>
<keyword evidence="3 7" id="KW-0812">Transmembrane</keyword>
<evidence type="ECO:0000256" key="1">
    <source>
        <dbReference type="ARBA" id="ARBA00004127"/>
    </source>
</evidence>
<dbReference type="PANTHER" id="PTHR23501">
    <property type="entry name" value="MAJOR FACILITATOR SUPERFAMILY"/>
    <property type="match status" value="1"/>
</dbReference>
<feature type="transmembrane region" description="Helical" evidence="7">
    <location>
        <begin position="192"/>
        <end position="211"/>
    </location>
</feature>
<dbReference type="SUPFAM" id="SSF103473">
    <property type="entry name" value="MFS general substrate transporter"/>
    <property type="match status" value="1"/>
</dbReference>
<feature type="compositionally biased region" description="Basic and acidic residues" evidence="6">
    <location>
        <begin position="1"/>
        <end position="28"/>
    </location>
</feature>
<feature type="transmembrane region" description="Helical" evidence="7">
    <location>
        <begin position="223"/>
        <end position="246"/>
    </location>
</feature>
<dbReference type="PANTHER" id="PTHR23501:SF191">
    <property type="entry name" value="VACUOLAR BASIC AMINO ACID TRANSPORTER 4"/>
    <property type="match status" value="1"/>
</dbReference>
<reference evidence="8 9" key="1">
    <citation type="submission" date="2024-05" db="EMBL/GenBank/DDBJ databases">
        <title>Neorhizobium sp. Rsf11, a plant growth promoting and heavy metal resistant PAH-degrader.</title>
        <authorList>
            <person name="Golubev S.N."/>
            <person name="Muratova A.Y."/>
            <person name="Markelova M.I."/>
        </authorList>
    </citation>
    <scope>NUCLEOTIDE SEQUENCE [LARGE SCALE GENOMIC DNA]</scope>
    <source>
        <strain evidence="8 9">Rsf11</strain>
    </source>
</reference>
<evidence type="ECO:0000256" key="3">
    <source>
        <dbReference type="ARBA" id="ARBA00022692"/>
    </source>
</evidence>
<feature type="transmembrane region" description="Helical" evidence="7">
    <location>
        <begin position="359"/>
        <end position="382"/>
    </location>
</feature>
<evidence type="ECO:0000256" key="6">
    <source>
        <dbReference type="SAM" id="MobiDB-lite"/>
    </source>
</evidence>
<protein>
    <submittedName>
        <fullName evidence="8">MFS transporter</fullName>
    </submittedName>
</protein>
<keyword evidence="9" id="KW-1185">Reference proteome</keyword>
<evidence type="ECO:0000256" key="2">
    <source>
        <dbReference type="ARBA" id="ARBA00022448"/>
    </source>
</evidence>
<feature type="transmembrane region" description="Helical" evidence="7">
    <location>
        <begin position="545"/>
        <end position="565"/>
    </location>
</feature>
<keyword evidence="2" id="KW-0813">Transport</keyword>
<keyword evidence="5 7" id="KW-0472">Membrane</keyword>
<comment type="subcellular location">
    <subcellularLocation>
        <location evidence="1">Endomembrane system</location>
        <topology evidence="1">Multi-pass membrane protein</topology>
    </subcellularLocation>
</comment>
<sequence>MSPREVAARQEDAVIIRPDFSGHAKPAEPARLSETQSEPVAAPASPVAPAPAAPPAFVPKSPAMTVAYIVAGTLIALTQGLGLSFISTNLQQIAGPMSLTQVETTWLMAAYLFPNASLTLLLFKVRAQYGLRNFAEVAVVVYVLVCLAHFWVDSYHSALVLRFFAGVAAAPMTSLGFLYILEAIPPARKMNIGLCIALTALAIPAPITGLISPTLLDLGDYHALYVVEMGFAMVSLGLVYLLPLNSPPRAKVISSLDVVSYIFLAIALGCFAVVLTVGRLYWWTATDWLALPIIAGIIASAIFAMIELNRRNHLVDIRWLTSREILHFTGALLVFRIALSEQSSGAINFLRNAGMLNEQMAGLYWVILAGSIVSGIVCAAIMKPGRASAIHAVSLLFVAIGSYMDSQSTTLTRPEQMYVSQFLVSFASGLFLPPALAVGMGAALKRGPSYILSFIVVFLATQKIGGYLGSALYGTFVQWREQFHSFRLVSQLTSTDPLVAARLKQLGGAYGKVLTDPNQQTVQGTALLARQVQQQAYALAYNDSFLLTAYLSLAALGCLGVHVAWRDRKHFLPNSNPMPAAA</sequence>
<feature type="region of interest" description="Disordered" evidence="6">
    <location>
        <begin position="1"/>
        <end position="46"/>
    </location>
</feature>
<proteinExistence type="predicted"/>
<accession>A0ABV0M8M9</accession>
<feature type="transmembrane region" description="Helical" evidence="7">
    <location>
        <begin position="106"/>
        <end position="123"/>
    </location>
</feature>
<feature type="transmembrane region" description="Helical" evidence="7">
    <location>
        <begin position="450"/>
        <end position="473"/>
    </location>
</feature>
<feature type="transmembrane region" description="Helical" evidence="7">
    <location>
        <begin position="66"/>
        <end position="86"/>
    </location>
</feature>
<dbReference type="Proteomes" id="UP001496627">
    <property type="component" value="Unassembled WGS sequence"/>
</dbReference>